<dbReference type="KEGG" id="ttz:FHG85_06455"/>
<dbReference type="Gene3D" id="3.40.50.300">
    <property type="entry name" value="P-loop containing nucleotide triphosphate hydrolases"/>
    <property type="match status" value="1"/>
</dbReference>
<dbReference type="SMART" id="SM00382">
    <property type="entry name" value="AAA"/>
    <property type="match status" value="1"/>
</dbReference>
<protein>
    <submittedName>
        <fullName evidence="7">ABC transporter ATP-binding protein</fullName>
    </submittedName>
</protein>
<keyword evidence="3" id="KW-0536">Nodulation</keyword>
<dbReference type="SUPFAM" id="SSF52540">
    <property type="entry name" value="P-loop containing nucleoside triphosphate hydrolases"/>
    <property type="match status" value="1"/>
</dbReference>
<comment type="similarity">
    <text evidence="1">Belongs to the ABC transporter superfamily.</text>
</comment>
<sequence>MPSIRIDKISKSYAEVQALSEVSLSVEKGELFGLIGPDGAGKTTLIRIITTLLLPNSGTASILGFDSVTDYKKIRGIVGYMPAVFSLYADLSVQENLNFFAGVFGTSVEENYDLVKGVYHMLEPFKDRPAGRLSGGMKQKLALSCALIHRPKVLILDEPTTGVDAVSRKELWDLLHEIKGHGITIFVSTAYMDEANQCDRVALIQKGKILGVNTPNGFAQSFPFKLFEVKSDDIWRKLSDIRSLPTCETAYMFGDSLHFASNSANETHESVRNLLKGIGADNIETVREIQAGIEDYFIQQLSENEIKV</sequence>
<organism evidence="7 8">
    <name type="scientific">Tenuifilum thalassicum</name>
    <dbReference type="NCBI Taxonomy" id="2590900"/>
    <lineage>
        <taxon>Bacteria</taxon>
        <taxon>Pseudomonadati</taxon>
        <taxon>Bacteroidota</taxon>
        <taxon>Bacteroidia</taxon>
        <taxon>Bacteroidales</taxon>
        <taxon>Tenuifilaceae</taxon>
        <taxon>Tenuifilum</taxon>
    </lineage>
</organism>
<dbReference type="EMBL" id="CP041345">
    <property type="protein sequence ID" value="QKG79917.1"/>
    <property type="molecule type" value="Genomic_DNA"/>
</dbReference>
<keyword evidence="8" id="KW-1185">Reference proteome</keyword>
<evidence type="ECO:0000313" key="7">
    <source>
        <dbReference type="EMBL" id="QKG79917.1"/>
    </source>
</evidence>
<dbReference type="InterPro" id="IPR027417">
    <property type="entry name" value="P-loop_NTPase"/>
</dbReference>
<proteinExistence type="inferred from homology"/>
<keyword evidence="4" id="KW-0547">Nucleotide-binding</keyword>
<dbReference type="PROSITE" id="PS00211">
    <property type="entry name" value="ABC_TRANSPORTER_1"/>
    <property type="match status" value="1"/>
</dbReference>
<feature type="domain" description="ABC transporter" evidence="6">
    <location>
        <begin position="4"/>
        <end position="231"/>
    </location>
</feature>
<dbReference type="Pfam" id="PF00005">
    <property type="entry name" value="ABC_tran"/>
    <property type="match status" value="1"/>
</dbReference>
<dbReference type="InterPro" id="IPR050763">
    <property type="entry name" value="ABC_transporter_ATP-binding"/>
</dbReference>
<dbReference type="InterPro" id="IPR017871">
    <property type="entry name" value="ABC_transporter-like_CS"/>
</dbReference>
<dbReference type="GO" id="GO:0005524">
    <property type="term" value="F:ATP binding"/>
    <property type="evidence" value="ECO:0007669"/>
    <property type="project" value="UniProtKB-KW"/>
</dbReference>
<dbReference type="PANTHER" id="PTHR42711">
    <property type="entry name" value="ABC TRANSPORTER ATP-BINDING PROTEIN"/>
    <property type="match status" value="1"/>
</dbReference>
<dbReference type="AlphaFoldDB" id="A0A7D3XG96"/>
<dbReference type="Proteomes" id="UP000500961">
    <property type="component" value="Chromosome"/>
</dbReference>
<evidence type="ECO:0000313" key="8">
    <source>
        <dbReference type="Proteomes" id="UP000500961"/>
    </source>
</evidence>
<dbReference type="PROSITE" id="PS50893">
    <property type="entry name" value="ABC_TRANSPORTER_2"/>
    <property type="match status" value="1"/>
</dbReference>
<keyword evidence="5 7" id="KW-0067">ATP-binding</keyword>
<accession>A0A7D3XG96</accession>
<dbReference type="GO" id="GO:0016887">
    <property type="term" value="F:ATP hydrolysis activity"/>
    <property type="evidence" value="ECO:0007669"/>
    <property type="project" value="InterPro"/>
</dbReference>
<dbReference type="RefSeq" id="WP_173074143.1">
    <property type="nucleotide sequence ID" value="NZ_CP041345.1"/>
</dbReference>
<gene>
    <name evidence="7" type="ORF">FHG85_06455</name>
</gene>
<evidence type="ECO:0000256" key="2">
    <source>
        <dbReference type="ARBA" id="ARBA00022448"/>
    </source>
</evidence>
<evidence type="ECO:0000259" key="6">
    <source>
        <dbReference type="PROSITE" id="PS50893"/>
    </source>
</evidence>
<evidence type="ECO:0000256" key="3">
    <source>
        <dbReference type="ARBA" id="ARBA00022458"/>
    </source>
</evidence>
<dbReference type="CDD" id="cd03230">
    <property type="entry name" value="ABC_DR_subfamily_A"/>
    <property type="match status" value="1"/>
</dbReference>
<evidence type="ECO:0000256" key="5">
    <source>
        <dbReference type="ARBA" id="ARBA00022840"/>
    </source>
</evidence>
<evidence type="ECO:0000256" key="4">
    <source>
        <dbReference type="ARBA" id="ARBA00022741"/>
    </source>
</evidence>
<keyword evidence="2" id="KW-0813">Transport</keyword>
<dbReference type="InterPro" id="IPR003593">
    <property type="entry name" value="AAA+_ATPase"/>
</dbReference>
<name>A0A7D3XG96_9BACT</name>
<dbReference type="InterPro" id="IPR003439">
    <property type="entry name" value="ABC_transporter-like_ATP-bd"/>
</dbReference>
<evidence type="ECO:0000256" key="1">
    <source>
        <dbReference type="ARBA" id="ARBA00005417"/>
    </source>
</evidence>
<dbReference type="PANTHER" id="PTHR42711:SF5">
    <property type="entry name" value="ABC TRANSPORTER ATP-BINDING PROTEIN NATA"/>
    <property type="match status" value="1"/>
</dbReference>
<reference evidence="7 8" key="1">
    <citation type="submission" date="2019-07" db="EMBL/GenBank/DDBJ databases">
        <title>Thalassofilum flectens gen. nov., sp. nov., a novel moderate thermophilic anaerobe from a shallow sea hot spring in Kunashir Island (Russia), representing a new family in the order Bacteroidales, and proposal of Thalassofilacea fam. nov.</title>
        <authorList>
            <person name="Kochetkova T.V."/>
            <person name="Podosokorskaya O.A."/>
            <person name="Novikov A."/>
            <person name="Elcheninov A.G."/>
            <person name="Toshchakov S.V."/>
            <person name="Kublanov I.V."/>
        </authorList>
    </citation>
    <scope>NUCLEOTIDE SEQUENCE [LARGE SCALE GENOMIC DNA]</scope>
    <source>
        <strain evidence="7 8">38-H</strain>
    </source>
</reference>